<dbReference type="OrthoDB" id="9821994at2"/>
<dbReference type="KEGG" id="aei:AOY20_09020"/>
<dbReference type="Proteomes" id="UP000064939">
    <property type="component" value="Chromosome"/>
</dbReference>
<dbReference type="RefSeq" id="WP_054581549.1">
    <property type="nucleotide sequence ID" value="NZ_CP012808.1"/>
</dbReference>
<evidence type="ECO:0000313" key="2">
    <source>
        <dbReference type="Proteomes" id="UP000064939"/>
    </source>
</evidence>
<organism evidence="1 2">
    <name type="scientific">Acinetobacter equi</name>
    <dbReference type="NCBI Taxonomy" id="1324350"/>
    <lineage>
        <taxon>Bacteria</taxon>
        <taxon>Pseudomonadati</taxon>
        <taxon>Pseudomonadota</taxon>
        <taxon>Gammaproteobacteria</taxon>
        <taxon>Moraxellales</taxon>
        <taxon>Moraxellaceae</taxon>
        <taxon>Acinetobacter</taxon>
    </lineage>
</organism>
<accession>A0A0N9WE93</accession>
<evidence type="ECO:0000313" key="1">
    <source>
        <dbReference type="EMBL" id="ALH95658.1"/>
    </source>
</evidence>
<dbReference type="AlphaFoldDB" id="A0A0N9WE93"/>
<proteinExistence type="predicted"/>
<keyword evidence="2" id="KW-1185">Reference proteome</keyword>
<dbReference type="EMBL" id="CP012808">
    <property type="protein sequence ID" value="ALH95658.1"/>
    <property type="molecule type" value="Genomic_DNA"/>
</dbReference>
<dbReference type="STRING" id="1324350.AOY20_09020"/>
<gene>
    <name evidence="1" type="ORF">AOY20_09020</name>
</gene>
<reference evidence="1 2" key="1">
    <citation type="journal article" date="2015" name="Int. J. Syst. Evol. Microbiol.">
        <title>Acinetobacter equi sp. nov. isolated from horse faeces.</title>
        <authorList>
            <person name="Poppel M.T."/>
            <person name="Skiebe E."/>
            <person name="Laue M."/>
            <person name="Bergmann H."/>
            <person name="Ebersberger I."/>
            <person name="Garn T."/>
            <person name="Fruth A."/>
            <person name="Baumgardt S."/>
            <person name="Busse H.J."/>
            <person name="Wilharm G."/>
        </authorList>
    </citation>
    <scope>NUCLEOTIDE SEQUENCE [LARGE SCALE GENOMIC DNA]</scope>
    <source>
        <strain evidence="1 2">114</strain>
    </source>
</reference>
<sequence>MKQIHLDSLEEELNFWSPIMELQSLMVEARDFYLKELFPYEKTEKNIPEDEYIKDMNILFTKHFTGRHSDPNRPTGIQAEEEFFSSILDNETDEELKKENLNSALYQLLNIVCMYICDAAEVLKNIKKEFNDGEAIIVENSLITDNKIFYYLCKANYFIGLCKATHAGNLGSKVQLREKMIKLAEKRNKPLRKKLDDDLLVTKKIWEGNNWATYTQCAEHIFEKKLVDRPYRKIYELVSLAAKNK</sequence>
<protein>
    <submittedName>
        <fullName evidence="1">Uncharacterized protein</fullName>
    </submittedName>
</protein>
<name>A0A0N9WE93_9GAMM</name>